<feature type="transmembrane region" description="Helical" evidence="10">
    <location>
        <begin position="151"/>
        <end position="173"/>
    </location>
</feature>
<evidence type="ECO:0000256" key="3">
    <source>
        <dbReference type="ARBA" id="ARBA00007069"/>
    </source>
</evidence>
<feature type="transmembrane region" description="Helical" evidence="10">
    <location>
        <begin position="52"/>
        <end position="71"/>
    </location>
</feature>
<dbReference type="SUPFAM" id="SSF161098">
    <property type="entry name" value="MetI-like"/>
    <property type="match status" value="1"/>
</dbReference>
<feature type="domain" description="ABC transmembrane type-1" evidence="12">
    <location>
        <begin position="14"/>
        <end position="218"/>
    </location>
</feature>
<dbReference type="RefSeq" id="WP_309938170.1">
    <property type="nucleotide sequence ID" value="NZ_AP025305.1"/>
</dbReference>
<dbReference type="Proteomes" id="UP001185092">
    <property type="component" value="Unassembled WGS sequence"/>
</dbReference>
<keyword evidence="7 10" id="KW-0812">Transmembrane</keyword>
<evidence type="ECO:0000256" key="7">
    <source>
        <dbReference type="ARBA" id="ARBA00022692"/>
    </source>
</evidence>
<name>A0AAE4BSQ3_9BACT</name>
<reference evidence="13" key="1">
    <citation type="submission" date="2023-07" db="EMBL/GenBank/DDBJ databases">
        <title>Genomic Encyclopedia of Type Strains, Phase IV (KMG-IV): sequencing the most valuable type-strain genomes for metagenomic binning, comparative biology and taxonomic classification.</title>
        <authorList>
            <person name="Goeker M."/>
        </authorList>
    </citation>
    <scope>NUCLEOTIDE SEQUENCE</scope>
    <source>
        <strain evidence="13">DSM 26174</strain>
    </source>
</reference>
<gene>
    <name evidence="13" type="ORF">HNQ88_001699</name>
</gene>
<dbReference type="Gene3D" id="1.10.3720.10">
    <property type="entry name" value="MetI-like"/>
    <property type="match status" value="1"/>
</dbReference>
<dbReference type="InterPro" id="IPR035906">
    <property type="entry name" value="MetI-like_sf"/>
</dbReference>
<evidence type="ECO:0000259" key="12">
    <source>
        <dbReference type="PROSITE" id="PS50928"/>
    </source>
</evidence>
<evidence type="ECO:0000256" key="10">
    <source>
        <dbReference type="RuleBase" id="RU363032"/>
    </source>
</evidence>
<dbReference type="EMBL" id="JAVDQD010000002">
    <property type="protein sequence ID" value="MDR6238662.1"/>
    <property type="molecule type" value="Genomic_DNA"/>
</dbReference>
<protein>
    <recommendedName>
        <fullName evidence="11">Molybdenum transport system permease</fullName>
    </recommendedName>
</protein>
<accession>A0AAE4BSQ3</accession>
<evidence type="ECO:0000256" key="4">
    <source>
        <dbReference type="ARBA" id="ARBA00022448"/>
    </source>
</evidence>
<keyword evidence="9 10" id="KW-0472">Membrane</keyword>
<evidence type="ECO:0000313" key="14">
    <source>
        <dbReference type="Proteomes" id="UP001185092"/>
    </source>
</evidence>
<dbReference type="AlphaFoldDB" id="A0AAE4BSQ3"/>
<dbReference type="GO" id="GO:0015098">
    <property type="term" value="F:molybdate ion transmembrane transporter activity"/>
    <property type="evidence" value="ECO:0007669"/>
    <property type="project" value="UniProtKB-UniRule"/>
</dbReference>
<dbReference type="InterPro" id="IPR000515">
    <property type="entry name" value="MetI-like"/>
</dbReference>
<evidence type="ECO:0000256" key="6">
    <source>
        <dbReference type="ARBA" id="ARBA00022505"/>
    </source>
</evidence>
<evidence type="ECO:0000313" key="13">
    <source>
        <dbReference type="EMBL" id="MDR6238662.1"/>
    </source>
</evidence>
<proteinExistence type="inferred from homology"/>
<keyword evidence="4 10" id="KW-0813">Transport</keyword>
<comment type="caution">
    <text evidence="13">The sequence shown here is derived from an EMBL/GenBank/DDBJ whole genome shotgun (WGS) entry which is preliminary data.</text>
</comment>
<keyword evidence="8 10" id="KW-1133">Transmembrane helix</keyword>
<feature type="transmembrane region" description="Helical" evidence="10">
    <location>
        <begin position="202"/>
        <end position="222"/>
    </location>
</feature>
<feature type="transmembrane region" description="Helical" evidence="10">
    <location>
        <begin position="20"/>
        <end position="40"/>
    </location>
</feature>
<dbReference type="GO" id="GO:0005886">
    <property type="term" value="C:plasma membrane"/>
    <property type="evidence" value="ECO:0007669"/>
    <property type="project" value="UniProtKB-SubCell"/>
</dbReference>
<comment type="subcellular location">
    <subcellularLocation>
        <location evidence="2 10">Cell membrane</location>
        <topology evidence="2 10">Multi-pass membrane protein</topology>
    </subcellularLocation>
</comment>
<organism evidence="13 14">
    <name type="scientific">Aureibacter tunicatorum</name>
    <dbReference type="NCBI Taxonomy" id="866807"/>
    <lineage>
        <taxon>Bacteria</taxon>
        <taxon>Pseudomonadati</taxon>
        <taxon>Bacteroidota</taxon>
        <taxon>Cytophagia</taxon>
        <taxon>Cytophagales</taxon>
        <taxon>Persicobacteraceae</taxon>
        <taxon>Aureibacter</taxon>
    </lineage>
</organism>
<evidence type="ECO:0000256" key="11">
    <source>
        <dbReference type="RuleBase" id="RU365097"/>
    </source>
</evidence>
<dbReference type="CDD" id="cd06261">
    <property type="entry name" value="TM_PBP2"/>
    <property type="match status" value="1"/>
</dbReference>
<evidence type="ECO:0000256" key="9">
    <source>
        <dbReference type="ARBA" id="ARBA00023136"/>
    </source>
</evidence>
<comment type="function">
    <text evidence="1 11">Part of the binding-protein-dependent transport system for molybdenum; probably responsible for the translocation of the substrate across the membrane.</text>
</comment>
<evidence type="ECO:0000256" key="5">
    <source>
        <dbReference type="ARBA" id="ARBA00022475"/>
    </source>
</evidence>
<comment type="similarity">
    <text evidence="3 11">Belongs to the binding-protein-dependent transport system permease family. CysTW subfamily.</text>
</comment>
<dbReference type="NCBIfam" id="TIGR02141">
    <property type="entry name" value="modB_ABC"/>
    <property type="match status" value="1"/>
</dbReference>
<evidence type="ECO:0000256" key="8">
    <source>
        <dbReference type="ARBA" id="ARBA00022989"/>
    </source>
</evidence>
<dbReference type="PANTHER" id="PTHR30183:SF8">
    <property type="entry name" value="MOLYBDENUM TRANSPORT SYSTEM PERMEASE"/>
    <property type="match status" value="1"/>
</dbReference>
<keyword evidence="5 11" id="KW-1003">Cell membrane</keyword>
<dbReference type="InterPro" id="IPR011867">
    <property type="entry name" value="ModB_ABC"/>
</dbReference>
<sequence length="232" mass="25969">MILGDIIINDWEPIWLTLKLALVSTLMLFVFAVPLALWLGQTKSKLKPFWEALVSMPLVLPPSVIGFYLLLLLSPRSVLGSWLENWFDVKLVFTFEGLVIGSMIYSLPFMVHPIQSAITNFPQNLLDASYVLGKSKIQTFRRVVLPMIKPSLLTGLVLTFAHTIGEFGVILMIGGNIPGETRVASIAIYNEVESLNYSSANFYSAVLFGISFAILFVIYMLNGKSFSKIWNR</sequence>
<keyword evidence="6 11" id="KW-0500">Molybdenum</keyword>
<feature type="transmembrane region" description="Helical" evidence="10">
    <location>
        <begin position="91"/>
        <end position="111"/>
    </location>
</feature>
<evidence type="ECO:0000256" key="1">
    <source>
        <dbReference type="ARBA" id="ARBA00002949"/>
    </source>
</evidence>
<dbReference type="PANTHER" id="PTHR30183">
    <property type="entry name" value="MOLYBDENUM TRANSPORT SYSTEM PERMEASE PROTEIN MODB"/>
    <property type="match status" value="1"/>
</dbReference>
<keyword evidence="14" id="KW-1185">Reference proteome</keyword>
<dbReference type="Pfam" id="PF00528">
    <property type="entry name" value="BPD_transp_1"/>
    <property type="match status" value="1"/>
</dbReference>
<dbReference type="PROSITE" id="PS50928">
    <property type="entry name" value="ABC_TM1"/>
    <property type="match status" value="1"/>
</dbReference>
<evidence type="ECO:0000256" key="2">
    <source>
        <dbReference type="ARBA" id="ARBA00004651"/>
    </source>
</evidence>